<protein>
    <submittedName>
        <fullName evidence="3">Cytochrome P450</fullName>
    </submittedName>
</protein>
<evidence type="ECO:0000313" key="4">
    <source>
        <dbReference type="Proteomes" id="UP001499884"/>
    </source>
</evidence>
<dbReference type="PANTHER" id="PTHR46696">
    <property type="entry name" value="P450, PUTATIVE (EUROFUNG)-RELATED"/>
    <property type="match status" value="1"/>
</dbReference>
<sequence length="392" mass="43134">MAVIELADLGADFTENPYPHYAGLRQLGAVHEVRGGDGWRFWLVVGYDECRAAFGDARLVKSSPAQDEEDRIMGRHLLISDPPDHTRLRRLVSREFTPRRVAQLRPRVQQITDRLLDAMLPAGRGDLVDALSFPLPITVICELLGVPDGDRDAFRAWSNEIVTPTDAQLARDSVLAMRDYLDALIGRRRDAEPGDDLLSALLRTEAEGDDRLSAAEVRAMAFILLVAGHETTVNLITNGVRALLDHPDQLAALRADPGLLDGAVEEVLRYEGPVENATFRFTREPVVYDGTEIPAGEPVLIGLASADRDPARFAEPDTFDIRRTAEGGAGHLAFGHGIHFCLGAPLARLEAKVAIGTLLERAPDLALDRAAERPEWLPGLLIRGTRRLPLRW</sequence>
<dbReference type="Pfam" id="PF00067">
    <property type="entry name" value="p450"/>
    <property type="match status" value="1"/>
</dbReference>
<dbReference type="SUPFAM" id="SSF48264">
    <property type="entry name" value="Cytochrome P450"/>
    <property type="match status" value="1"/>
</dbReference>
<dbReference type="PANTHER" id="PTHR46696:SF1">
    <property type="entry name" value="CYTOCHROME P450 YJIB-RELATED"/>
    <property type="match status" value="1"/>
</dbReference>
<keyword evidence="4" id="KW-1185">Reference proteome</keyword>
<dbReference type="EMBL" id="BAABEP010000012">
    <property type="protein sequence ID" value="GAA3724857.1"/>
    <property type="molecule type" value="Genomic_DNA"/>
</dbReference>
<proteinExistence type="inferred from homology"/>
<dbReference type="RefSeq" id="WP_345645002.1">
    <property type="nucleotide sequence ID" value="NZ_BAABEP010000012.1"/>
</dbReference>
<accession>A0ABP7EZK0</accession>
<gene>
    <name evidence="3" type="ORF">GCM10023082_23560</name>
</gene>
<name>A0ABP7EZK0_9ACTN</name>
<keyword evidence="2" id="KW-0349">Heme</keyword>
<evidence type="ECO:0000313" key="3">
    <source>
        <dbReference type="EMBL" id="GAA3724857.1"/>
    </source>
</evidence>
<dbReference type="CDD" id="cd11029">
    <property type="entry name" value="CYP107-like"/>
    <property type="match status" value="1"/>
</dbReference>
<comment type="similarity">
    <text evidence="1 2">Belongs to the cytochrome P450 family.</text>
</comment>
<organism evidence="3 4">
    <name type="scientific">Streptomyces tremellae</name>
    <dbReference type="NCBI Taxonomy" id="1124239"/>
    <lineage>
        <taxon>Bacteria</taxon>
        <taxon>Bacillati</taxon>
        <taxon>Actinomycetota</taxon>
        <taxon>Actinomycetes</taxon>
        <taxon>Kitasatosporales</taxon>
        <taxon>Streptomycetaceae</taxon>
        <taxon>Streptomyces</taxon>
    </lineage>
</organism>
<dbReference type="PROSITE" id="PS00086">
    <property type="entry name" value="CYTOCHROME_P450"/>
    <property type="match status" value="1"/>
</dbReference>
<evidence type="ECO:0000256" key="2">
    <source>
        <dbReference type="RuleBase" id="RU000461"/>
    </source>
</evidence>
<dbReference type="Gene3D" id="1.10.630.10">
    <property type="entry name" value="Cytochrome P450"/>
    <property type="match status" value="1"/>
</dbReference>
<evidence type="ECO:0000256" key="1">
    <source>
        <dbReference type="ARBA" id="ARBA00010617"/>
    </source>
</evidence>
<dbReference type="PRINTS" id="PR00359">
    <property type="entry name" value="BP450"/>
</dbReference>
<dbReference type="InterPro" id="IPR017972">
    <property type="entry name" value="Cyt_P450_CS"/>
</dbReference>
<dbReference type="InterPro" id="IPR002397">
    <property type="entry name" value="Cyt_P450_B"/>
</dbReference>
<keyword evidence="2" id="KW-0560">Oxidoreductase</keyword>
<keyword evidence="2" id="KW-0503">Monooxygenase</keyword>
<dbReference type="InterPro" id="IPR001128">
    <property type="entry name" value="Cyt_P450"/>
</dbReference>
<reference evidence="4" key="1">
    <citation type="journal article" date="2019" name="Int. J. Syst. Evol. Microbiol.">
        <title>The Global Catalogue of Microorganisms (GCM) 10K type strain sequencing project: providing services to taxonomists for standard genome sequencing and annotation.</title>
        <authorList>
            <consortium name="The Broad Institute Genomics Platform"/>
            <consortium name="The Broad Institute Genome Sequencing Center for Infectious Disease"/>
            <person name="Wu L."/>
            <person name="Ma J."/>
        </authorList>
    </citation>
    <scope>NUCLEOTIDE SEQUENCE [LARGE SCALE GENOMIC DNA]</scope>
    <source>
        <strain evidence="4">JCM 30846</strain>
    </source>
</reference>
<comment type="caution">
    <text evidence="3">The sequence shown here is derived from an EMBL/GenBank/DDBJ whole genome shotgun (WGS) entry which is preliminary data.</text>
</comment>
<keyword evidence="2" id="KW-0408">Iron</keyword>
<dbReference type="InterPro" id="IPR036396">
    <property type="entry name" value="Cyt_P450_sf"/>
</dbReference>
<dbReference type="Proteomes" id="UP001499884">
    <property type="component" value="Unassembled WGS sequence"/>
</dbReference>
<keyword evidence="2" id="KW-0479">Metal-binding</keyword>